<dbReference type="SMART" id="SM00220">
    <property type="entry name" value="S_TKc"/>
    <property type="match status" value="1"/>
</dbReference>
<dbReference type="Pfam" id="PF00069">
    <property type="entry name" value="Pkinase"/>
    <property type="match status" value="1"/>
</dbReference>
<comment type="caution">
    <text evidence="8">The sequence shown here is derived from an EMBL/GenBank/DDBJ whole genome shotgun (WGS) entry which is preliminary data.</text>
</comment>
<dbReference type="PANTHER" id="PTHR43289">
    <property type="entry name" value="MITOGEN-ACTIVATED PROTEIN KINASE KINASE KINASE 20-RELATED"/>
    <property type="match status" value="1"/>
</dbReference>
<proteinExistence type="predicted"/>
<protein>
    <recommendedName>
        <fullName evidence="1">non-specific serine/threonine protein kinase</fullName>
        <ecNumber evidence="1">2.7.11.1</ecNumber>
    </recommendedName>
</protein>
<evidence type="ECO:0000256" key="2">
    <source>
        <dbReference type="ARBA" id="ARBA00022527"/>
    </source>
</evidence>
<dbReference type="CDD" id="cd14014">
    <property type="entry name" value="STKc_PknB_like"/>
    <property type="match status" value="1"/>
</dbReference>
<feature type="domain" description="Protein kinase" evidence="7">
    <location>
        <begin position="6"/>
        <end position="375"/>
    </location>
</feature>
<keyword evidence="2" id="KW-0723">Serine/threonine-protein kinase</keyword>
<keyword evidence="3" id="KW-0808">Transferase</keyword>
<evidence type="ECO:0000259" key="7">
    <source>
        <dbReference type="PROSITE" id="PS50011"/>
    </source>
</evidence>
<dbReference type="RefSeq" id="WP_319167358.1">
    <property type="nucleotide sequence ID" value="NZ_JARAWP010000040.1"/>
</dbReference>
<dbReference type="InterPro" id="IPR000719">
    <property type="entry name" value="Prot_kinase_dom"/>
</dbReference>
<gene>
    <name evidence="8" type="ORF">PV666_44960</name>
</gene>
<dbReference type="Proteomes" id="UP001272987">
    <property type="component" value="Unassembled WGS sequence"/>
</dbReference>
<dbReference type="PROSITE" id="PS50011">
    <property type="entry name" value="PROTEIN_KINASE_DOM"/>
    <property type="match status" value="1"/>
</dbReference>
<dbReference type="EC" id="2.7.11.1" evidence="1"/>
<sequence length="429" mass="48599">MGTVRVTKHEKLRGGGQGTVWRATRLDTNETVVMKYPLDSLDMSEGSADRRRFVREVRYQSSLRHVGIMPIVGMNLQADTPFFFMPLASHSLEDLLKSGALSEEMTLSIATEILAALEYSHSQGVLHRDLKPANLLYLQDRWVISDFGLCRQLNSNSTTITHVGTVVGSFAYMAPEQWDNAHEVDETADIYSVGQIIYHCLVGEEPWPRARIGKLDAKYRYFISRCVAEEPVERFQSVSEMRRELELLTAPHVELASPTTLANELKTKALAGHKEAVSSLLRLIADSSDDEVFCKEFMPSLPLEILHYMHERDPIAFEAIIRTFDEYSEGGHPFDYTDEIADFFFRVIQVAKYSGPIRRLALHRIMIVGTYHNRFHVGEVFARAVFACRENAEDVAYVASLLSDDPYAARFMGSYLKQHSLPAAILKEL</sequence>
<keyword evidence="5 8" id="KW-0418">Kinase</keyword>
<evidence type="ECO:0000313" key="8">
    <source>
        <dbReference type="EMBL" id="MDX3024969.1"/>
    </source>
</evidence>
<dbReference type="PROSITE" id="PS00108">
    <property type="entry name" value="PROTEIN_KINASE_ST"/>
    <property type="match status" value="1"/>
</dbReference>
<evidence type="ECO:0000256" key="1">
    <source>
        <dbReference type="ARBA" id="ARBA00012513"/>
    </source>
</evidence>
<evidence type="ECO:0000256" key="4">
    <source>
        <dbReference type="ARBA" id="ARBA00022741"/>
    </source>
</evidence>
<evidence type="ECO:0000313" key="9">
    <source>
        <dbReference type="Proteomes" id="UP001272987"/>
    </source>
</evidence>
<keyword evidence="6" id="KW-0067">ATP-binding</keyword>
<dbReference type="InterPro" id="IPR011009">
    <property type="entry name" value="Kinase-like_dom_sf"/>
</dbReference>
<evidence type="ECO:0000256" key="6">
    <source>
        <dbReference type="ARBA" id="ARBA00022840"/>
    </source>
</evidence>
<name>A0ABU4MBU1_9ACTN</name>
<dbReference type="SUPFAM" id="SSF56112">
    <property type="entry name" value="Protein kinase-like (PK-like)"/>
    <property type="match status" value="1"/>
</dbReference>
<keyword evidence="9" id="KW-1185">Reference proteome</keyword>
<accession>A0ABU4MBU1</accession>
<evidence type="ECO:0000256" key="3">
    <source>
        <dbReference type="ARBA" id="ARBA00022679"/>
    </source>
</evidence>
<evidence type="ECO:0000256" key="5">
    <source>
        <dbReference type="ARBA" id="ARBA00022777"/>
    </source>
</evidence>
<organism evidence="8 9">
    <name type="scientific">Streptomyces acidiscabies</name>
    <dbReference type="NCBI Taxonomy" id="42234"/>
    <lineage>
        <taxon>Bacteria</taxon>
        <taxon>Bacillati</taxon>
        <taxon>Actinomycetota</taxon>
        <taxon>Actinomycetes</taxon>
        <taxon>Kitasatosporales</taxon>
        <taxon>Streptomycetaceae</taxon>
        <taxon>Streptomyces</taxon>
    </lineage>
</organism>
<reference evidence="8 9" key="1">
    <citation type="journal article" date="2023" name="Microb. Genom.">
        <title>Mesoterricola silvestris gen. nov., sp. nov., Mesoterricola sediminis sp. nov., Geothrix oryzae sp. nov., Geothrix edaphica sp. nov., Geothrix rubra sp. nov., and Geothrix limicola sp. nov., six novel members of Acidobacteriota isolated from soils.</title>
        <authorList>
            <person name="Weisberg A.J."/>
            <person name="Pearce E."/>
            <person name="Kramer C.G."/>
            <person name="Chang J.H."/>
            <person name="Clarke C.R."/>
        </authorList>
    </citation>
    <scope>NUCLEOTIDE SEQUENCE [LARGE SCALE GENOMIC DNA]</scope>
    <source>
        <strain evidence="8 9">NB05-1H</strain>
    </source>
</reference>
<dbReference type="GO" id="GO:0016301">
    <property type="term" value="F:kinase activity"/>
    <property type="evidence" value="ECO:0007669"/>
    <property type="project" value="UniProtKB-KW"/>
</dbReference>
<keyword evidence="4" id="KW-0547">Nucleotide-binding</keyword>
<dbReference type="InterPro" id="IPR008271">
    <property type="entry name" value="Ser/Thr_kinase_AS"/>
</dbReference>
<dbReference type="Gene3D" id="1.10.510.10">
    <property type="entry name" value="Transferase(Phosphotransferase) domain 1"/>
    <property type="match status" value="1"/>
</dbReference>
<dbReference type="EMBL" id="JARAWP010000040">
    <property type="protein sequence ID" value="MDX3024969.1"/>
    <property type="molecule type" value="Genomic_DNA"/>
</dbReference>
<dbReference type="PANTHER" id="PTHR43289:SF6">
    <property type="entry name" value="SERINE_THREONINE-PROTEIN KINASE NEKL-3"/>
    <property type="match status" value="1"/>
</dbReference>